<protein>
    <recommendedName>
        <fullName evidence="8">Glycoside hydrolase family 1 protein</fullName>
    </recommendedName>
</protein>
<dbReference type="GO" id="GO:0008422">
    <property type="term" value="F:beta-glucosidase activity"/>
    <property type="evidence" value="ECO:0007669"/>
    <property type="project" value="TreeGrafter"/>
</dbReference>
<comment type="similarity">
    <text evidence="1 4">Belongs to the glycosyl hydrolase 1 family.</text>
</comment>
<evidence type="ECO:0000256" key="4">
    <source>
        <dbReference type="RuleBase" id="RU003690"/>
    </source>
</evidence>
<evidence type="ECO:0000256" key="5">
    <source>
        <dbReference type="SAM" id="MobiDB-lite"/>
    </source>
</evidence>
<evidence type="ECO:0008006" key="8">
    <source>
        <dbReference type="Google" id="ProtNLM"/>
    </source>
</evidence>
<evidence type="ECO:0000256" key="3">
    <source>
        <dbReference type="ARBA" id="ARBA00023295"/>
    </source>
</evidence>
<dbReference type="PANTHER" id="PTHR10353:SF36">
    <property type="entry name" value="LP05116P"/>
    <property type="match status" value="1"/>
</dbReference>
<evidence type="ECO:0000256" key="1">
    <source>
        <dbReference type="ARBA" id="ARBA00010838"/>
    </source>
</evidence>
<organism evidence="6 7">
    <name type="scientific">Chlamydomonas eustigma</name>
    <dbReference type="NCBI Taxonomy" id="1157962"/>
    <lineage>
        <taxon>Eukaryota</taxon>
        <taxon>Viridiplantae</taxon>
        <taxon>Chlorophyta</taxon>
        <taxon>core chlorophytes</taxon>
        <taxon>Chlorophyceae</taxon>
        <taxon>CS clade</taxon>
        <taxon>Chlamydomonadales</taxon>
        <taxon>Chlamydomonadaceae</taxon>
        <taxon>Chlamydomonas</taxon>
    </lineage>
</organism>
<keyword evidence="7" id="KW-1185">Reference proteome</keyword>
<name>A0A250XET5_9CHLO</name>
<sequence length="683" mass="76094">MSKNVQSLYSRPYPLFPEAFLKGVGMSVFQNSSDGPDCDHPSNWGHFIRNKNFLGQKEYVSAWQKSNDFWNLYEDDIKLAKDTLGTNSFRFSFEWSRIEPSGPGEVDQDAVKRFHQIIDCIKANGMEPMCTLHHFTHPQWFEDLGGFTKEENIPLFIAYCKRMFTWFAPKIRMWATFNEPTVYAFVGHIAGLWCPGKLMEFTLCGKVLLTLLKAHVAAYKELKALPGGQETCIGLVHQHIRFVPKTGCTPHIALLCKWMTYWFASETILRFFKSGVFEWKVPFHGVKIREECPEASETIDWWGINYYSSPCLSAFFVMGSGLDNEPVFDNQFRLYPQGMYDAVHEASSLQRPIFITETGGSDKDGKYRRRLIEAHCNMVLKCVADGYDVRGMYYWTLMDNIEWHEGFHIKFGLYEWDPVLQRTKVLRMRPGGEALKEQYDNWPDDLIDFKRQAEENMIASSNTYASTTNLLAASTRARIGTSSASGAAGAVAGKGLVNHQENLARPFSNGAAAERSSMEDCGATNLRASASVKEIKVNGWSHPTAEGSGAASYKSSSRHFRSPSTTSGKVVIDQDIPLTPTRVLIEEQPLGQVVLQPVSGAAETGRGHSRGIMKPSSAVVAAGTVGSRAVANNGVVMKRSNPMHDETPVVSGDGVSRASSIASIDLDKLTATGDTRSNESGRH</sequence>
<dbReference type="Proteomes" id="UP000232323">
    <property type="component" value="Unassembled WGS sequence"/>
</dbReference>
<dbReference type="PANTHER" id="PTHR10353">
    <property type="entry name" value="GLYCOSYL HYDROLASE"/>
    <property type="match status" value="1"/>
</dbReference>
<dbReference type="InterPro" id="IPR017853">
    <property type="entry name" value="GH"/>
</dbReference>
<dbReference type="SUPFAM" id="SSF51445">
    <property type="entry name" value="(Trans)glycosidases"/>
    <property type="match status" value="1"/>
</dbReference>
<reference evidence="6 7" key="1">
    <citation type="submission" date="2017-08" db="EMBL/GenBank/DDBJ databases">
        <title>Acidophilic green algal genome provides insights into adaptation to an acidic environment.</title>
        <authorList>
            <person name="Hirooka S."/>
            <person name="Hirose Y."/>
            <person name="Kanesaki Y."/>
            <person name="Higuchi S."/>
            <person name="Fujiwara T."/>
            <person name="Onuma R."/>
            <person name="Era A."/>
            <person name="Ohbayashi R."/>
            <person name="Uzuka A."/>
            <person name="Nozaki H."/>
            <person name="Yoshikawa H."/>
            <person name="Miyagishima S.Y."/>
        </authorList>
    </citation>
    <scope>NUCLEOTIDE SEQUENCE [LARGE SCALE GENOMIC DNA]</scope>
    <source>
        <strain evidence="6 7">NIES-2499</strain>
    </source>
</reference>
<keyword evidence="3" id="KW-0326">Glycosidase</keyword>
<evidence type="ECO:0000313" key="6">
    <source>
        <dbReference type="EMBL" id="GAX81588.1"/>
    </source>
</evidence>
<dbReference type="EMBL" id="BEGY01000067">
    <property type="protein sequence ID" value="GAX81588.1"/>
    <property type="molecule type" value="Genomic_DNA"/>
</dbReference>
<dbReference type="Gene3D" id="3.20.20.80">
    <property type="entry name" value="Glycosidases"/>
    <property type="match status" value="1"/>
</dbReference>
<proteinExistence type="inferred from homology"/>
<keyword evidence="2" id="KW-0378">Hydrolase</keyword>
<gene>
    <name evidence="6" type="ORF">CEUSTIGMA_g9016.t1</name>
</gene>
<evidence type="ECO:0000256" key="2">
    <source>
        <dbReference type="ARBA" id="ARBA00022801"/>
    </source>
</evidence>
<dbReference type="STRING" id="1157962.A0A250XET5"/>
<evidence type="ECO:0000313" key="7">
    <source>
        <dbReference type="Proteomes" id="UP000232323"/>
    </source>
</evidence>
<dbReference type="AlphaFoldDB" id="A0A250XET5"/>
<comment type="caution">
    <text evidence="6">The sequence shown here is derived from an EMBL/GenBank/DDBJ whole genome shotgun (WGS) entry which is preliminary data.</text>
</comment>
<dbReference type="Pfam" id="PF00232">
    <property type="entry name" value="Glyco_hydro_1"/>
    <property type="match status" value="1"/>
</dbReference>
<dbReference type="GO" id="GO:0005975">
    <property type="term" value="P:carbohydrate metabolic process"/>
    <property type="evidence" value="ECO:0007669"/>
    <property type="project" value="InterPro"/>
</dbReference>
<dbReference type="InterPro" id="IPR001360">
    <property type="entry name" value="Glyco_hydro_1"/>
</dbReference>
<dbReference type="OrthoDB" id="65569at2759"/>
<feature type="region of interest" description="Disordered" evidence="5">
    <location>
        <begin position="540"/>
        <end position="568"/>
    </location>
</feature>
<dbReference type="PRINTS" id="PR00131">
    <property type="entry name" value="GLHYDRLASE1"/>
</dbReference>
<accession>A0A250XET5</accession>